<dbReference type="Proteomes" id="UP000182444">
    <property type="component" value="Chromosome 1E"/>
</dbReference>
<name>A0A1D8NJV3_YARLL</name>
<dbReference type="SUPFAM" id="SSF56112">
    <property type="entry name" value="Protein kinase-like (PK-like)"/>
    <property type="match status" value="1"/>
</dbReference>
<feature type="compositionally biased region" description="Polar residues" evidence="7">
    <location>
        <begin position="527"/>
        <end position="562"/>
    </location>
</feature>
<feature type="compositionally biased region" description="Polar residues" evidence="7">
    <location>
        <begin position="382"/>
        <end position="396"/>
    </location>
</feature>
<dbReference type="InterPro" id="IPR011009">
    <property type="entry name" value="Kinase-like_dom_sf"/>
</dbReference>
<comment type="catalytic activity">
    <reaction evidence="5">
        <text>L-seryl-[protein] + ATP = O-phospho-L-seryl-[protein] + ADP + H(+)</text>
        <dbReference type="Rhea" id="RHEA:17989"/>
        <dbReference type="Rhea" id="RHEA-COMP:9863"/>
        <dbReference type="Rhea" id="RHEA-COMP:11604"/>
        <dbReference type="ChEBI" id="CHEBI:15378"/>
        <dbReference type="ChEBI" id="CHEBI:29999"/>
        <dbReference type="ChEBI" id="CHEBI:30616"/>
        <dbReference type="ChEBI" id="CHEBI:83421"/>
        <dbReference type="ChEBI" id="CHEBI:456216"/>
        <dbReference type="EC" id="2.7.11.1"/>
    </reaction>
</comment>
<dbReference type="PROSITE" id="PS50011">
    <property type="entry name" value="PROTEIN_KINASE_DOM"/>
    <property type="match status" value="1"/>
</dbReference>
<dbReference type="EMBL" id="KZ857324">
    <property type="protein sequence ID" value="RDW29244.1"/>
    <property type="molecule type" value="Genomic_DNA"/>
</dbReference>
<evidence type="ECO:0000256" key="7">
    <source>
        <dbReference type="SAM" id="MobiDB-lite"/>
    </source>
</evidence>
<keyword evidence="10" id="KW-0808">Transferase</keyword>
<dbReference type="PROSITE" id="PS00107">
    <property type="entry name" value="PROTEIN_KINASE_ATP"/>
    <property type="match status" value="1"/>
</dbReference>
<feature type="compositionally biased region" description="Polar residues" evidence="7">
    <location>
        <begin position="583"/>
        <end position="593"/>
    </location>
</feature>
<feature type="compositionally biased region" description="Low complexity" evidence="7">
    <location>
        <begin position="693"/>
        <end position="708"/>
    </location>
</feature>
<evidence type="ECO:0000256" key="4">
    <source>
        <dbReference type="ARBA" id="ARBA00047899"/>
    </source>
</evidence>
<dbReference type="Proteomes" id="UP000256601">
    <property type="component" value="Unassembled WGS sequence"/>
</dbReference>
<dbReference type="EMBL" id="CP017557">
    <property type="protein sequence ID" value="AOW05920.1"/>
    <property type="molecule type" value="Genomic_DNA"/>
</dbReference>
<evidence type="ECO:0000256" key="5">
    <source>
        <dbReference type="ARBA" id="ARBA00048679"/>
    </source>
</evidence>
<feature type="region of interest" description="Disordered" evidence="7">
    <location>
        <begin position="523"/>
        <end position="615"/>
    </location>
</feature>
<feature type="compositionally biased region" description="Low complexity" evidence="7">
    <location>
        <begin position="659"/>
        <end position="668"/>
    </location>
</feature>
<dbReference type="Gene3D" id="1.10.510.10">
    <property type="entry name" value="Transferase(Phosphotransferase) domain 1"/>
    <property type="match status" value="1"/>
</dbReference>
<dbReference type="InterPro" id="IPR008271">
    <property type="entry name" value="Ser/Thr_kinase_AS"/>
</dbReference>
<feature type="compositionally biased region" description="Low complexity" evidence="7">
    <location>
        <begin position="628"/>
        <end position="647"/>
    </location>
</feature>
<proteinExistence type="predicted"/>
<keyword evidence="2 6" id="KW-0547">Nucleotide-binding</keyword>
<dbReference type="SMART" id="SM00220">
    <property type="entry name" value="S_TKc"/>
    <property type="match status" value="1"/>
</dbReference>
<evidence type="ECO:0000256" key="6">
    <source>
        <dbReference type="PROSITE-ProRule" id="PRU10141"/>
    </source>
</evidence>
<dbReference type="Pfam" id="PF00069">
    <property type="entry name" value="Pkinase"/>
    <property type="match status" value="1"/>
</dbReference>
<dbReference type="eggNOG" id="KOG0583">
    <property type="taxonomic scope" value="Eukaryota"/>
</dbReference>
<evidence type="ECO:0000313" key="9">
    <source>
        <dbReference type="EMBL" id="AOW05920.1"/>
    </source>
</evidence>
<evidence type="ECO:0000256" key="3">
    <source>
        <dbReference type="ARBA" id="ARBA00022840"/>
    </source>
</evidence>
<keyword evidence="10" id="KW-0418">Kinase</keyword>
<feature type="region of interest" description="Disordered" evidence="7">
    <location>
        <begin position="375"/>
        <end position="505"/>
    </location>
</feature>
<dbReference type="AlphaFoldDB" id="A0A1D8NJV3"/>
<evidence type="ECO:0000256" key="2">
    <source>
        <dbReference type="ARBA" id="ARBA00022741"/>
    </source>
</evidence>
<dbReference type="PANTHER" id="PTHR24346:SF110">
    <property type="entry name" value="NON-SPECIFIC SERINE_THREONINE PROTEIN KINASE"/>
    <property type="match status" value="1"/>
</dbReference>
<dbReference type="GO" id="GO:0035556">
    <property type="term" value="P:intracellular signal transduction"/>
    <property type="evidence" value="ECO:0007669"/>
    <property type="project" value="TreeGrafter"/>
</dbReference>
<dbReference type="PROSITE" id="PS00108">
    <property type="entry name" value="PROTEIN_KINASE_ST"/>
    <property type="match status" value="1"/>
</dbReference>
<feature type="domain" description="Protein kinase" evidence="8">
    <location>
        <begin position="36"/>
        <end position="283"/>
    </location>
</feature>
<dbReference type="CDD" id="cd14003">
    <property type="entry name" value="STKc_AMPK-like"/>
    <property type="match status" value="1"/>
</dbReference>
<feature type="region of interest" description="Disordered" evidence="7">
    <location>
        <begin position="628"/>
        <end position="803"/>
    </location>
</feature>
<accession>A0A1D8NJV3</accession>
<dbReference type="GO" id="GO:0005524">
    <property type="term" value="F:ATP binding"/>
    <property type="evidence" value="ECO:0007669"/>
    <property type="project" value="UniProtKB-UniRule"/>
</dbReference>
<dbReference type="InterPro" id="IPR017441">
    <property type="entry name" value="Protein_kinase_ATP_BS"/>
</dbReference>
<organism evidence="9 11">
    <name type="scientific">Yarrowia lipolytica</name>
    <name type="common">Candida lipolytica</name>
    <dbReference type="NCBI Taxonomy" id="4952"/>
    <lineage>
        <taxon>Eukaryota</taxon>
        <taxon>Fungi</taxon>
        <taxon>Dikarya</taxon>
        <taxon>Ascomycota</taxon>
        <taxon>Saccharomycotina</taxon>
        <taxon>Dipodascomycetes</taxon>
        <taxon>Dipodascales</taxon>
        <taxon>Dipodascales incertae sedis</taxon>
        <taxon>Yarrowia</taxon>
    </lineage>
</organism>
<dbReference type="GO" id="GO:0004674">
    <property type="term" value="F:protein serine/threonine kinase activity"/>
    <property type="evidence" value="ECO:0007669"/>
    <property type="project" value="UniProtKB-EC"/>
</dbReference>
<evidence type="ECO:0000313" key="12">
    <source>
        <dbReference type="Proteomes" id="UP000256601"/>
    </source>
</evidence>
<evidence type="ECO:0000313" key="10">
    <source>
        <dbReference type="EMBL" id="RDW29244.1"/>
    </source>
</evidence>
<comment type="catalytic activity">
    <reaction evidence="4">
        <text>L-threonyl-[protein] + ATP = O-phospho-L-threonyl-[protein] + ADP + H(+)</text>
        <dbReference type="Rhea" id="RHEA:46608"/>
        <dbReference type="Rhea" id="RHEA-COMP:11060"/>
        <dbReference type="Rhea" id="RHEA-COMP:11605"/>
        <dbReference type="ChEBI" id="CHEBI:15378"/>
        <dbReference type="ChEBI" id="CHEBI:30013"/>
        <dbReference type="ChEBI" id="CHEBI:30616"/>
        <dbReference type="ChEBI" id="CHEBI:61977"/>
        <dbReference type="ChEBI" id="CHEBI:456216"/>
        <dbReference type="EC" id="2.7.11.1"/>
    </reaction>
</comment>
<dbReference type="InterPro" id="IPR000719">
    <property type="entry name" value="Prot_kinase_dom"/>
</dbReference>
<evidence type="ECO:0000313" key="11">
    <source>
        <dbReference type="Proteomes" id="UP000182444"/>
    </source>
</evidence>
<keyword evidence="3 6" id="KW-0067">ATP-binding</keyword>
<dbReference type="KEGG" id="yli:2912655"/>
<dbReference type="GO" id="GO:0005737">
    <property type="term" value="C:cytoplasm"/>
    <property type="evidence" value="ECO:0007669"/>
    <property type="project" value="TreeGrafter"/>
</dbReference>
<dbReference type="VEuPathDB" id="FungiDB:YALI0_E24563g"/>
<evidence type="ECO:0000256" key="1">
    <source>
        <dbReference type="ARBA" id="ARBA00012513"/>
    </source>
</evidence>
<dbReference type="PANTHER" id="PTHR24346">
    <property type="entry name" value="MAP/MICROTUBULE AFFINITY-REGULATING KINASE"/>
    <property type="match status" value="1"/>
</dbReference>
<reference evidence="10 12" key="2">
    <citation type="submission" date="2018-07" db="EMBL/GenBank/DDBJ databases">
        <title>Draft Genome Assemblies for Five Robust Yarrowia lipolytica Strains Exhibiting High Lipid Production and Pentose Sugar Utilization and Sugar Alcohol Secretion from Undetoxified Lignocellulosic Biomass Hydrolysates.</title>
        <authorList>
            <consortium name="DOE Joint Genome Institute"/>
            <person name="Walker C."/>
            <person name="Ryu S."/>
            <person name="Na H."/>
            <person name="Zane M."/>
            <person name="LaButti K."/>
            <person name="Lipzen A."/>
            <person name="Haridas S."/>
            <person name="Barry K."/>
            <person name="Grigoriev I.V."/>
            <person name="Quarterman J."/>
            <person name="Slininger P."/>
            <person name="Dien B."/>
            <person name="Trinh C.T."/>
        </authorList>
    </citation>
    <scope>NUCLEOTIDE SEQUENCE [LARGE SCALE GENOMIC DNA]</scope>
    <source>
        <strain evidence="10 12">YB392</strain>
    </source>
</reference>
<dbReference type="FunFam" id="1.10.510.10:FF:000434">
    <property type="entry name" value="Serine/threonine protein kinase"/>
    <property type="match status" value="1"/>
</dbReference>
<dbReference type="EC" id="2.7.11.1" evidence="1"/>
<evidence type="ECO:0000259" key="8">
    <source>
        <dbReference type="PROSITE" id="PS50011"/>
    </source>
</evidence>
<dbReference type="VEuPathDB" id="FungiDB:YALI1_E29235g"/>
<feature type="compositionally biased region" description="Polar residues" evidence="7">
    <location>
        <begin position="487"/>
        <end position="498"/>
    </location>
</feature>
<reference evidence="9 11" key="1">
    <citation type="journal article" date="2016" name="PLoS ONE">
        <title>Sequence Assembly of Yarrowia lipolytica Strain W29/CLIB89 Shows Transposable Element Diversity.</title>
        <authorList>
            <person name="Magnan C."/>
            <person name="Yu J."/>
            <person name="Chang I."/>
            <person name="Jahn E."/>
            <person name="Kanomata Y."/>
            <person name="Wu J."/>
            <person name="Zeller M."/>
            <person name="Oakes M."/>
            <person name="Baldi P."/>
            <person name="Sandmeyer S."/>
        </authorList>
    </citation>
    <scope>NUCLEOTIDE SEQUENCE [LARGE SCALE GENOMIC DNA]</scope>
    <source>
        <strain evidence="9">CLIB89</strain>
        <strain evidence="11">CLIB89(W29)</strain>
    </source>
</reference>
<feature type="compositionally biased region" description="Polar residues" evidence="7">
    <location>
        <begin position="460"/>
        <end position="470"/>
    </location>
</feature>
<dbReference type="OrthoDB" id="942095at2759"/>
<gene>
    <name evidence="10" type="ORF">B0I71DRAFT_126244</name>
    <name evidence="9" type="ORF">YALI1_E29235g</name>
</gene>
<sequence>MADKARINNAKAQLSESYNALLDHFHATELKVIGNYNVVRLIGQGSFGKVYLATHKFTNTKVVLKSSAKSAPNLVREIHHHRQFKHPHITRLHEIIVTETVVWMVLEYCPGDELYTYLVENGRLSVDETRKIFAQLCGAVTYVHNTKNCVHRDLKLENILLDRHHNVKLCDFGFTRGYESRVMLETICGTSAYMAPEMLLGKKYSGEAVDVWSLGVILYALVCGEMPFDEEDEEDTKNRIMNAEPDYAKHQLPADMLALLKGMLCKNPHQRPKLAEVLNNGFLGLEGMRQAEMLAAKEPKLFSTKMEKHVLKRMKALNISIENLYESVSKMKCDSLAGFWAASLEKAYKKERRKQSRRRSRSAFSYSFDIARKRPSEENIGDSMQMTAPHSPSSPLSKVRHFDGLGIRNRLSGDFRRPSSEQVSTPRQSLDFRPPHRSTTTGEAMTSPPAPDSPRSPRDTATNTPDTSVTLERPHTVGESPRLQASPFDNRSVTSDGSSLKKKGNFGKSLKNVMLKMVFIGKKKPTTEGNTQSEPSQSSGTGRSLPSSLHSYSIKNKSNTSLEEGIAPTETVPDVPPLPQSAPGLTSLNSQDNIEPMTSFRRTTRRERPISQISSFSGISQISGISAISSAPSVSSSLERSGSGSRRIVMRRPYFGRRSTSSSFSSIQSHRKTHSKASSTSSTDEYLGDDTTDPGSPGPSETPTTSYGRHSTSNKKAHSKQHDYNETAQFNTYKPPSRRRKSATKVSSPNMALFPSRSRPTNSKRPDRKGSVIEEEVEDEYVEESFDGDDGDGLDFDTRGRSF</sequence>
<feature type="binding site" evidence="6">
    <location>
        <position position="65"/>
    </location>
    <ligand>
        <name>ATP</name>
        <dbReference type="ChEBI" id="CHEBI:30616"/>
    </ligand>
</feature>
<protein>
    <recommendedName>
        <fullName evidence="1">non-specific serine/threonine protein kinase</fullName>
        <ecNumber evidence="1">2.7.11.1</ecNumber>
    </recommendedName>
</protein>
<feature type="compositionally biased region" description="Acidic residues" evidence="7">
    <location>
        <begin position="773"/>
        <end position="795"/>
    </location>
</feature>